<dbReference type="AlphaFoldDB" id="X5H4J1"/>
<evidence type="ECO:0000256" key="1">
    <source>
        <dbReference type="SAM" id="Phobius"/>
    </source>
</evidence>
<proteinExistence type="predicted"/>
<keyword evidence="1" id="KW-1133">Transmembrane helix</keyword>
<dbReference type="KEGG" id="nhm:NHE_0541"/>
<keyword evidence="1" id="KW-0812">Transmembrane</keyword>
<reference evidence="2 3" key="1">
    <citation type="submission" date="2014-03" db="EMBL/GenBank/DDBJ databases">
        <title>Sequencing and Comparison of Genomes and Transcriptome Profiles of Human Ehrlichiosis Agents.</title>
        <authorList>
            <person name="Lin M."/>
            <person name="Daugherty S.C."/>
            <person name="Nagaraj S."/>
            <person name="Cheng Z."/>
            <person name="Xiong Q."/>
            <person name="Lin F.-Y."/>
            <person name="Sengamalay N."/>
            <person name="Ott S."/>
            <person name="Godinez A."/>
            <person name="Tallon L.J."/>
            <person name="Sadzewicz L."/>
            <person name="Fraser C.M."/>
            <person name="Dunning Hotopp J.C."/>
            <person name="Rikihisa Y."/>
        </authorList>
    </citation>
    <scope>NUCLEOTIDE SEQUENCE [LARGE SCALE GENOMIC DNA]</scope>
    <source>
        <strain evidence="2 3">Oregon</strain>
    </source>
</reference>
<feature type="transmembrane region" description="Helical" evidence="1">
    <location>
        <begin position="16"/>
        <end position="36"/>
    </location>
</feature>
<dbReference type="HOGENOM" id="CLU_3330616_0_0_5"/>
<keyword evidence="1" id="KW-0472">Membrane</keyword>
<dbReference type="EMBL" id="CP007481">
    <property type="protein sequence ID" value="AHX11481.1"/>
    <property type="molecule type" value="Genomic_DNA"/>
</dbReference>
<gene>
    <name evidence="2" type="ORF">NHE_0541</name>
</gene>
<dbReference type="Proteomes" id="UP000023755">
    <property type="component" value="Chromosome"/>
</dbReference>
<accession>X5H4J1</accession>
<sequence>MLSHDRFESALKTSDAFQAVYVLLGFIARILSTSYLPI</sequence>
<keyword evidence="3" id="KW-1185">Reference proteome</keyword>
<name>X5H4J1_9RICK</name>
<evidence type="ECO:0000313" key="3">
    <source>
        <dbReference type="Proteomes" id="UP000023755"/>
    </source>
</evidence>
<evidence type="ECO:0000313" key="2">
    <source>
        <dbReference type="EMBL" id="AHX11481.1"/>
    </source>
</evidence>
<dbReference type="STRING" id="1286528.NHE_0541"/>
<protein>
    <submittedName>
        <fullName evidence="2">Uncharacterized protein</fullName>
    </submittedName>
</protein>
<organism evidence="2 3">
    <name type="scientific">Neorickettsia helminthoeca str. Oregon</name>
    <dbReference type="NCBI Taxonomy" id="1286528"/>
    <lineage>
        <taxon>Bacteria</taxon>
        <taxon>Pseudomonadati</taxon>
        <taxon>Pseudomonadota</taxon>
        <taxon>Alphaproteobacteria</taxon>
        <taxon>Rickettsiales</taxon>
        <taxon>Anaplasmataceae</taxon>
        <taxon>Neorickettsia</taxon>
    </lineage>
</organism>